<sequence>EGRGQEGQPRGSPRGRRVAHGEAGEPGVVAQHHALAGAPAAAAALAAYRPCHVRWGVRGHARHRRRRCRRSSRRFQAVCHRRKK</sequence>
<reference evidence="3" key="1">
    <citation type="journal article" date="2005" name="Nature">
        <title>The map-based sequence of the rice genome.</title>
        <authorList>
            <consortium name="International rice genome sequencing project (IRGSP)"/>
            <person name="Matsumoto T."/>
            <person name="Wu J."/>
            <person name="Kanamori H."/>
            <person name="Katayose Y."/>
            <person name="Fujisawa M."/>
            <person name="Namiki N."/>
            <person name="Mizuno H."/>
            <person name="Yamamoto K."/>
            <person name="Antonio B.A."/>
            <person name="Baba T."/>
            <person name="Sakata K."/>
            <person name="Nagamura Y."/>
            <person name="Aoki H."/>
            <person name="Arikawa K."/>
            <person name="Arita K."/>
            <person name="Bito T."/>
            <person name="Chiden Y."/>
            <person name="Fujitsuka N."/>
            <person name="Fukunaka R."/>
            <person name="Hamada M."/>
            <person name="Harada C."/>
            <person name="Hayashi A."/>
            <person name="Hijishita S."/>
            <person name="Honda M."/>
            <person name="Hosokawa S."/>
            <person name="Ichikawa Y."/>
            <person name="Idonuma A."/>
            <person name="Iijima M."/>
            <person name="Ikeda M."/>
            <person name="Ikeno M."/>
            <person name="Ito K."/>
            <person name="Ito S."/>
            <person name="Ito T."/>
            <person name="Ito Y."/>
            <person name="Ito Y."/>
            <person name="Iwabuchi A."/>
            <person name="Kamiya K."/>
            <person name="Karasawa W."/>
            <person name="Kurita K."/>
            <person name="Katagiri S."/>
            <person name="Kikuta A."/>
            <person name="Kobayashi H."/>
            <person name="Kobayashi N."/>
            <person name="Machita K."/>
            <person name="Maehara T."/>
            <person name="Masukawa M."/>
            <person name="Mizubayashi T."/>
            <person name="Mukai Y."/>
            <person name="Nagasaki H."/>
            <person name="Nagata Y."/>
            <person name="Naito S."/>
            <person name="Nakashima M."/>
            <person name="Nakama Y."/>
            <person name="Nakamichi Y."/>
            <person name="Nakamura M."/>
            <person name="Meguro A."/>
            <person name="Negishi M."/>
            <person name="Ohta I."/>
            <person name="Ohta T."/>
            <person name="Okamoto M."/>
            <person name="Ono N."/>
            <person name="Saji S."/>
            <person name="Sakaguchi M."/>
            <person name="Sakai K."/>
            <person name="Shibata M."/>
            <person name="Shimokawa T."/>
            <person name="Song J."/>
            <person name="Takazaki Y."/>
            <person name="Terasawa K."/>
            <person name="Tsugane M."/>
            <person name="Tsuji K."/>
            <person name="Ueda S."/>
            <person name="Waki K."/>
            <person name="Yamagata H."/>
            <person name="Yamamoto M."/>
            <person name="Yamamoto S."/>
            <person name="Yamane H."/>
            <person name="Yoshiki S."/>
            <person name="Yoshihara R."/>
            <person name="Yukawa K."/>
            <person name="Zhong H."/>
            <person name="Yano M."/>
            <person name="Yuan Q."/>
            <person name="Ouyang S."/>
            <person name="Liu J."/>
            <person name="Jones K.M."/>
            <person name="Gansberger K."/>
            <person name="Moffat K."/>
            <person name="Hill J."/>
            <person name="Bera J."/>
            <person name="Fadrosh D."/>
            <person name="Jin S."/>
            <person name="Johri S."/>
            <person name="Kim M."/>
            <person name="Overton L."/>
            <person name="Reardon M."/>
            <person name="Tsitrin T."/>
            <person name="Vuong H."/>
            <person name="Weaver B."/>
            <person name="Ciecko A."/>
            <person name="Tallon L."/>
            <person name="Jackson J."/>
            <person name="Pai G."/>
            <person name="Aken S.V."/>
            <person name="Utterback T."/>
            <person name="Reidmuller S."/>
            <person name="Feldblyum T."/>
            <person name="Hsiao J."/>
            <person name="Zismann V."/>
            <person name="Iobst S."/>
            <person name="de Vazeille A.R."/>
            <person name="Buell C.R."/>
            <person name="Ying K."/>
            <person name="Li Y."/>
            <person name="Lu T."/>
            <person name="Huang Y."/>
            <person name="Zhao Q."/>
            <person name="Feng Q."/>
            <person name="Zhang L."/>
            <person name="Zhu J."/>
            <person name="Weng Q."/>
            <person name="Mu J."/>
            <person name="Lu Y."/>
            <person name="Fan D."/>
            <person name="Liu Y."/>
            <person name="Guan J."/>
            <person name="Zhang Y."/>
            <person name="Yu S."/>
            <person name="Liu X."/>
            <person name="Zhang Y."/>
            <person name="Hong G."/>
            <person name="Han B."/>
            <person name="Choisne N."/>
            <person name="Demange N."/>
            <person name="Orjeda G."/>
            <person name="Samain S."/>
            <person name="Cattolico L."/>
            <person name="Pelletier E."/>
            <person name="Couloux A."/>
            <person name="Segurens B."/>
            <person name="Wincker P."/>
            <person name="D'Hont A."/>
            <person name="Scarpelli C."/>
            <person name="Weissenbach J."/>
            <person name="Salanoubat M."/>
            <person name="Quetier F."/>
            <person name="Yu Y."/>
            <person name="Kim H.R."/>
            <person name="Rambo T."/>
            <person name="Currie J."/>
            <person name="Collura K."/>
            <person name="Luo M."/>
            <person name="Yang T."/>
            <person name="Ammiraju J.S.S."/>
            <person name="Engler F."/>
            <person name="Soderlund C."/>
            <person name="Wing R.A."/>
            <person name="Palmer L.E."/>
            <person name="de la Bastide M."/>
            <person name="Spiegel L."/>
            <person name="Nascimento L."/>
            <person name="Zutavern T."/>
            <person name="O'Shaughnessy A."/>
            <person name="Dike S."/>
            <person name="Dedhia N."/>
            <person name="Preston R."/>
            <person name="Balija V."/>
            <person name="McCombie W.R."/>
            <person name="Chow T."/>
            <person name="Chen H."/>
            <person name="Chung M."/>
            <person name="Chen C."/>
            <person name="Shaw J."/>
            <person name="Wu H."/>
            <person name="Hsiao K."/>
            <person name="Chao Y."/>
            <person name="Chu M."/>
            <person name="Cheng C."/>
            <person name="Hour A."/>
            <person name="Lee P."/>
            <person name="Lin S."/>
            <person name="Lin Y."/>
            <person name="Liou J."/>
            <person name="Liu S."/>
            <person name="Hsing Y."/>
            <person name="Raghuvanshi S."/>
            <person name="Mohanty A."/>
            <person name="Bharti A.K."/>
            <person name="Gaur A."/>
            <person name="Gupta V."/>
            <person name="Kumar D."/>
            <person name="Ravi V."/>
            <person name="Vij S."/>
            <person name="Kapur A."/>
            <person name="Khurana P."/>
            <person name="Khurana P."/>
            <person name="Khurana J.P."/>
            <person name="Tyagi A.K."/>
            <person name="Gaikwad K."/>
            <person name="Singh A."/>
            <person name="Dalal V."/>
            <person name="Srivastava S."/>
            <person name="Dixit A."/>
            <person name="Pal A.K."/>
            <person name="Ghazi I.A."/>
            <person name="Yadav M."/>
            <person name="Pandit A."/>
            <person name="Bhargava A."/>
            <person name="Sureshbabu K."/>
            <person name="Batra K."/>
            <person name="Sharma T.R."/>
            <person name="Mohapatra T."/>
            <person name="Singh N.K."/>
            <person name="Messing J."/>
            <person name="Nelson A.B."/>
            <person name="Fuks G."/>
            <person name="Kavchok S."/>
            <person name="Keizer G."/>
            <person name="Linton E."/>
            <person name="Llaca V."/>
            <person name="Song R."/>
            <person name="Tanyolac B."/>
            <person name="Young S."/>
            <person name="Ho-Il K."/>
            <person name="Hahn J.H."/>
            <person name="Sangsakoo G."/>
            <person name="Vanavichit A."/>
            <person name="de Mattos Luiz.A.T."/>
            <person name="Zimmer P.D."/>
            <person name="Malone G."/>
            <person name="Dellagostin O."/>
            <person name="de Oliveira A.C."/>
            <person name="Bevan M."/>
            <person name="Bancroft I."/>
            <person name="Minx P."/>
            <person name="Cordum H."/>
            <person name="Wilson R."/>
            <person name="Cheng Z."/>
            <person name="Jin W."/>
            <person name="Jiang J."/>
            <person name="Leong S.A."/>
            <person name="Iwama H."/>
            <person name="Gojobori T."/>
            <person name="Itoh T."/>
            <person name="Niimura Y."/>
            <person name="Fujii Y."/>
            <person name="Habara T."/>
            <person name="Sakai H."/>
            <person name="Sato Y."/>
            <person name="Wilson G."/>
            <person name="Kumar K."/>
            <person name="McCouch S."/>
            <person name="Juretic N."/>
            <person name="Hoen D."/>
            <person name="Wright S."/>
            <person name="Bruskiewich R."/>
            <person name="Bureau T."/>
            <person name="Miyao A."/>
            <person name="Hirochika H."/>
            <person name="Nishikawa T."/>
            <person name="Kadowaki K."/>
            <person name="Sugiura M."/>
            <person name="Burr B."/>
            <person name="Sasaki T."/>
        </authorList>
    </citation>
    <scope>NUCLEOTIDE SEQUENCE [LARGE SCALE GENOMIC DNA]</scope>
    <source>
        <strain evidence="3">cv. Nipponbare</strain>
    </source>
</reference>
<evidence type="ECO:0000313" key="3">
    <source>
        <dbReference type="Proteomes" id="UP000059680"/>
    </source>
</evidence>
<evidence type="ECO:0000256" key="1">
    <source>
        <dbReference type="SAM" id="MobiDB-lite"/>
    </source>
</evidence>
<dbReference type="InParanoid" id="A0A0P0VVB6"/>
<feature type="region of interest" description="Disordered" evidence="1">
    <location>
        <begin position="59"/>
        <end position="84"/>
    </location>
</feature>
<protein>
    <submittedName>
        <fullName evidence="2">Os03g0243950 protein</fullName>
    </submittedName>
</protein>
<accession>A0A0P0VVB6</accession>
<organism evidence="2 3">
    <name type="scientific">Oryza sativa subsp. japonica</name>
    <name type="common">Rice</name>
    <dbReference type="NCBI Taxonomy" id="39947"/>
    <lineage>
        <taxon>Eukaryota</taxon>
        <taxon>Viridiplantae</taxon>
        <taxon>Streptophyta</taxon>
        <taxon>Embryophyta</taxon>
        <taxon>Tracheophyta</taxon>
        <taxon>Spermatophyta</taxon>
        <taxon>Magnoliopsida</taxon>
        <taxon>Liliopsida</taxon>
        <taxon>Poales</taxon>
        <taxon>Poaceae</taxon>
        <taxon>BOP clade</taxon>
        <taxon>Oryzoideae</taxon>
        <taxon>Oryzeae</taxon>
        <taxon>Oryzinae</taxon>
        <taxon>Oryza</taxon>
        <taxon>Oryza sativa</taxon>
    </lineage>
</organism>
<feature type="non-terminal residue" evidence="2">
    <location>
        <position position="1"/>
    </location>
</feature>
<proteinExistence type="predicted"/>
<keyword evidence="3" id="KW-1185">Reference proteome</keyword>
<gene>
    <name evidence="2" type="ordered locus">Os03g0243950</name>
    <name evidence="2" type="ORF">OSNPB_030243950</name>
</gene>
<dbReference type="AlphaFoldDB" id="A0A0P0VVB6"/>
<name>A0A0P0VVB6_ORYSJ</name>
<reference evidence="2 3" key="3">
    <citation type="journal article" date="2013" name="Rice">
        <title>Improvement of the Oryza sativa Nipponbare reference genome using next generation sequence and optical map data.</title>
        <authorList>
            <person name="Kawahara Y."/>
            <person name="de la Bastide M."/>
            <person name="Hamilton J.P."/>
            <person name="Kanamori H."/>
            <person name="McCombie W.R."/>
            <person name="Ouyang S."/>
            <person name="Schwartz D.C."/>
            <person name="Tanaka T."/>
            <person name="Wu J."/>
            <person name="Zhou S."/>
            <person name="Childs K.L."/>
            <person name="Davidson R.M."/>
            <person name="Lin H."/>
            <person name="Quesada-Ocampo L."/>
            <person name="Vaillancourt B."/>
            <person name="Sakai H."/>
            <person name="Lee S.S."/>
            <person name="Kim J."/>
            <person name="Numa H."/>
            <person name="Itoh T."/>
            <person name="Buell C.R."/>
            <person name="Matsumoto T."/>
        </authorList>
    </citation>
    <scope>NUCLEOTIDE SEQUENCE [LARGE SCALE GENOMIC DNA]</scope>
    <source>
        <strain evidence="3">cv. Nipponbare</strain>
    </source>
</reference>
<feature type="region of interest" description="Disordered" evidence="1">
    <location>
        <begin position="1"/>
        <end position="25"/>
    </location>
</feature>
<dbReference type="EMBL" id="AP014959">
    <property type="protein sequence ID" value="BAS83219.1"/>
    <property type="molecule type" value="Genomic_DNA"/>
</dbReference>
<evidence type="ECO:0000313" key="2">
    <source>
        <dbReference type="EMBL" id="BAS83219.1"/>
    </source>
</evidence>
<reference evidence="2 3" key="2">
    <citation type="journal article" date="2013" name="Plant Cell Physiol.">
        <title>Rice Annotation Project Database (RAP-DB): an integrative and interactive database for rice genomics.</title>
        <authorList>
            <person name="Sakai H."/>
            <person name="Lee S.S."/>
            <person name="Tanaka T."/>
            <person name="Numa H."/>
            <person name="Kim J."/>
            <person name="Kawahara Y."/>
            <person name="Wakimoto H."/>
            <person name="Yang C.C."/>
            <person name="Iwamoto M."/>
            <person name="Abe T."/>
            <person name="Yamada Y."/>
            <person name="Muto A."/>
            <person name="Inokuchi H."/>
            <person name="Ikemura T."/>
            <person name="Matsumoto T."/>
            <person name="Sasaki T."/>
            <person name="Itoh T."/>
        </authorList>
    </citation>
    <scope>NUCLEOTIDE SEQUENCE [LARGE SCALE GENOMIC DNA]</scope>
    <source>
        <strain evidence="3">cv. Nipponbare</strain>
    </source>
</reference>
<dbReference type="Proteomes" id="UP000059680">
    <property type="component" value="Chromosome 3"/>
</dbReference>
<dbReference type="PaxDb" id="39947-A0A0P0VVB6"/>
<dbReference type="Gramene" id="Os03t0243950-00">
    <property type="protein sequence ID" value="Os03t0243950-00"/>
    <property type="gene ID" value="Os03g0243950"/>
</dbReference>